<evidence type="ECO:0000256" key="7">
    <source>
        <dbReference type="ARBA" id="ARBA00023136"/>
    </source>
</evidence>
<evidence type="ECO:0000256" key="8">
    <source>
        <dbReference type="PROSITE-ProRule" id="PRU00282"/>
    </source>
</evidence>
<dbReference type="AlphaFoldDB" id="A0A8J5XAV3"/>
<dbReference type="Pfam" id="PF00153">
    <property type="entry name" value="Mito_carr"/>
    <property type="match status" value="3"/>
</dbReference>
<dbReference type="SUPFAM" id="SSF103506">
    <property type="entry name" value="Mitochondrial carrier"/>
    <property type="match status" value="1"/>
</dbReference>
<dbReference type="InterPro" id="IPR002067">
    <property type="entry name" value="MCP"/>
</dbReference>
<evidence type="ECO:0000256" key="1">
    <source>
        <dbReference type="ARBA" id="ARBA00004141"/>
    </source>
</evidence>
<dbReference type="InterPro" id="IPR023395">
    <property type="entry name" value="MCP_dom_sf"/>
</dbReference>
<evidence type="ECO:0000313" key="10">
    <source>
        <dbReference type="EMBL" id="KAG8463128.1"/>
    </source>
</evidence>
<dbReference type="GO" id="GO:0055085">
    <property type="term" value="P:transmembrane transport"/>
    <property type="evidence" value="ECO:0007669"/>
    <property type="project" value="InterPro"/>
</dbReference>
<dbReference type="Proteomes" id="UP000751190">
    <property type="component" value="Unassembled WGS sequence"/>
</dbReference>
<dbReference type="EMBL" id="JAGTXO010000017">
    <property type="protein sequence ID" value="KAG8463128.1"/>
    <property type="molecule type" value="Genomic_DNA"/>
</dbReference>
<comment type="similarity">
    <text evidence="2 9">Belongs to the mitochondrial carrier (TC 2.A.29) family.</text>
</comment>
<protein>
    <submittedName>
        <fullName evidence="10">Uncharacterized protein</fullName>
    </submittedName>
</protein>
<dbReference type="PRINTS" id="PR00926">
    <property type="entry name" value="MITOCARRIER"/>
</dbReference>
<accession>A0A8J5XAV3</accession>
<keyword evidence="5" id="KW-0677">Repeat</keyword>
<evidence type="ECO:0000313" key="11">
    <source>
        <dbReference type="Proteomes" id="UP000751190"/>
    </source>
</evidence>
<gene>
    <name evidence="10" type="ORF">KFE25_011125</name>
</gene>
<sequence>MATSDVLAAGRRPPSRSVAADVLAAGAGCLVADALFNPLEVLKVRLQLQPDAEPRLYRGLWHGLARIATDDGVLAGLWAPGLTATALRAFTYTGCRIGLYPSVRRALVGADVPAERAPLAARAAAGAATGGAASLAFCPLDVVRVRLQAEAGRLDPRGSGLLVTGLRAGHAPRYVSTLAAFRAIARTERGGARALWRGWHLTAARAAVLSSVQLSAYDTLKLAGKRHGGLREGTPLHVLCAFASGIAAQTAVQPVDTLRSRWMGTVAPPTAARARSAGVRAGASSGARTLPLPVRVRLVAAARALLGLYSGFAPAVLRQAPVQLVQMPAVEQFRRLLGLEHI</sequence>
<reference evidence="10" key="1">
    <citation type="submission" date="2021-05" db="EMBL/GenBank/DDBJ databases">
        <title>The genome of the haptophyte Pavlova lutheri (Diacronema luteri, Pavlovales) - a model for lipid biosynthesis in eukaryotic algae.</title>
        <authorList>
            <person name="Hulatt C.J."/>
            <person name="Posewitz M.C."/>
        </authorList>
    </citation>
    <scope>NUCLEOTIDE SEQUENCE</scope>
    <source>
        <strain evidence="10">NIVA-4/92</strain>
    </source>
</reference>
<feature type="repeat" description="Solcar" evidence="8">
    <location>
        <begin position="20"/>
        <end position="106"/>
    </location>
</feature>
<dbReference type="OMA" id="TTRFGAY"/>
<evidence type="ECO:0000256" key="2">
    <source>
        <dbReference type="ARBA" id="ARBA00006375"/>
    </source>
</evidence>
<keyword evidence="4 8" id="KW-0812">Transmembrane</keyword>
<dbReference type="InterPro" id="IPR050391">
    <property type="entry name" value="Mito_Metabolite_Transporter"/>
</dbReference>
<feature type="repeat" description="Solcar" evidence="8">
    <location>
        <begin position="232"/>
        <end position="336"/>
    </location>
</feature>
<dbReference type="InterPro" id="IPR018108">
    <property type="entry name" value="MCP_transmembrane"/>
</dbReference>
<dbReference type="PROSITE" id="PS50920">
    <property type="entry name" value="SOLCAR"/>
    <property type="match status" value="3"/>
</dbReference>
<evidence type="ECO:0000256" key="6">
    <source>
        <dbReference type="ARBA" id="ARBA00022989"/>
    </source>
</evidence>
<dbReference type="PANTHER" id="PTHR45618">
    <property type="entry name" value="MITOCHONDRIAL DICARBOXYLATE CARRIER-RELATED"/>
    <property type="match status" value="1"/>
</dbReference>
<organism evidence="10 11">
    <name type="scientific">Diacronema lutheri</name>
    <name type="common">Unicellular marine alga</name>
    <name type="synonym">Monochrysis lutheri</name>
    <dbReference type="NCBI Taxonomy" id="2081491"/>
    <lineage>
        <taxon>Eukaryota</taxon>
        <taxon>Haptista</taxon>
        <taxon>Haptophyta</taxon>
        <taxon>Pavlovophyceae</taxon>
        <taxon>Pavlovales</taxon>
        <taxon>Pavlovaceae</taxon>
        <taxon>Diacronema</taxon>
    </lineage>
</organism>
<name>A0A8J5XAV3_DIALT</name>
<keyword evidence="6" id="KW-1133">Transmembrane helix</keyword>
<feature type="repeat" description="Solcar" evidence="8">
    <location>
        <begin position="117"/>
        <end position="223"/>
    </location>
</feature>
<dbReference type="GO" id="GO:0016020">
    <property type="term" value="C:membrane"/>
    <property type="evidence" value="ECO:0007669"/>
    <property type="project" value="UniProtKB-SubCell"/>
</dbReference>
<comment type="caution">
    <text evidence="10">The sequence shown here is derived from an EMBL/GenBank/DDBJ whole genome shotgun (WGS) entry which is preliminary data.</text>
</comment>
<keyword evidence="7 8" id="KW-0472">Membrane</keyword>
<proteinExistence type="inferred from homology"/>
<evidence type="ECO:0000256" key="4">
    <source>
        <dbReference type="ARBA" id="ARBA00022692"/>
    </source>
</evidence>
<comment type="subcellular location">
    <subcellularLocation>
        <location evidence="1">Membrane</location>
        <topology evidence="1">Multi-pass membrane protein</topology>
    </subcellularLocation>
</comment>
<dbReference type="Gene3D" id="1.50.40.10">
    <property type="entry name" value="Mitochondrial carrier domain"/>
    <property type="match status" value="1"/>
</dbReference>
<dbReference type="OrthoDB" id="756301at2759"/>
<evidence type="ECO:0000256" key="9">
    <source>
        <dbReference type="RuleBase" id="RU000488"/>
    </source>
</evidence>
<evidence type="ECO:0000256" key="3">
    <source>
        <dbReference type="ARBA" id="ARBA00022448"/>
    </source>
</evidence>
<keyword evidence="11" id="KW-1185">Reference proteome</keyword>
<evidence type="ECO:0000256" key="5">
    <source>
        <dbReference type="ARBA" id="ARBA00022737"/>
    </source>
</evidence>
<keyword evidence="3 9" id="KW-0813">Transport</keyword>